<feature type="region of interest" description="Disordered" evidence="1">
    <location>
        <begin position="510"/>
        <end position="537"/>
    </location>
</feature>
<dbReference type="GeneID" id="111489651"/>
<reference evidence="3" key="1">
    <citation type="submission" date="2025-08" db="UniProtKB">
        <authorList>
            <consortium name="RefSeq"/>
        </authorList>
    </citation>
    <scope>IDENTIFICATION</scope>
    <source>
        <tissue evidence="3">Young leaves</tissue>
    </source>
</reference>
<dbReference type="PANTHER" id="PTHR33737">
    <property type="entry name" value="OS05G0121800 PROTEIN"/>
    <property type="match status" value="1"/>
</dbReference>
<dbReference type="PANTHER" id="PTHR33737:SF23">
    <property type="entry name" value="DUF3741 DOMAIN-CONTAINING PROTEIN"/>
    <property type="match status" value="1"/>
</dbReference>
<dbReference type="AlphaFoldDB" id="A0A6J1K364"/>
<name>A0A6J1K364_CUCMA</name>
<dbReference type="OrthoDB" id="1931260at2759"/>
<feature type="compositionally biased region" description="Polar residues" evidence="1">
    <location>
        <begin position="417"/>
        <end position="439"/>
    </location>
</feature>
<feature type="compositionally biased region" description="Basic and acidic residues" evidence="1">
    <location>
        <begin position="442"/>
        <end position="453"/>
    </location>
</feature>
<dbReference type="KEGG" id="cmax:111489651"/>
<dbReference type="GO" id="GO:0008017">
    <property type="term" value="F:microtubule binding"/>
    <property type="evidence" value="ECO:0007669"/>
    <property type="project" value="InterPro"/>
</dbReference>
<gene>
    <name evidence="3" type="primary">LOC111489651</name>
</gene>
<protein>
    <submittedName>
        <fullName evidence="3">Uncharacterized protein LOC111489651</fullName>
    </submittedName>
</protein>
<proteinExistence type="predicted"/>
<feature type="region of interest" description="Disordered" evidence="1">
    <location>
        <begin position="380"/>
        <end position="467"/>
    </location>
</feature>
<organism evidence="2 3">
    <name type="scientific">Cucurbita maxima</name>
    <name type="common">Pumpkin</name>
    <name type="synonym">Winter squash</name>
    <dbReference type="NCBI Taxonomy" id="3661"/>
    <lineage>
        <taxon>Eukaryota</taxon>
        <taxon>Viridiplantae</taxon>
        <taxon>Streptophyta</taxon>
        <taxon>Embryophyta</taxon>
        <taxon>Tracheophyta</taxon>
        <taxon>Spermatophyta</taxon>
        <taxon>Magnoliopsida</taxon>
        <taxon>eudicotyledons</taxon>
        <taxon>Gunneridae</taxon>
        <taxon>Pentapetalae</taxon>
        <taxon>rosids</taxon>
        <taxon>fabids</taxon>
        <taxon>Cucurbitales</taxon>
        <taxon>Cucurbitaceae</taxon>
        <taxon>Cucurbiteae</taxon>
        <taxon>Cucurbita</taxon>
    </lineage>
</organism>
<dbReference type="Proteomes" id="UP000504608">
    <property type="component" value="Unplaced"/>
</dbReference>
<evidence type="ECO:0000313" key="3">
    <source>
        <dbReference type="RefSeq" id="XP_022993738.1"/>
    </source>
</evidence>
<sequence>MMNEKIESVVMSSENGFQDSQVLASSNIRRKVDVLHGRENGDSKEQVLPDSKCNARMSLAWDSAFFTSPGVLEPEELFTTLNSRNYDNVVDILGSEEHLLLSSQSLEPDTNNENYNFRKSLAWDNGFFTSEGVLNPFELAIVNNGLQKSESHLLPVIEDEVWRSMESNSTLDSEGSSLTRLEMDLFEDIRASIPKLNASRFEQGRTDSAKPDGSRTVMKDVPTCRRHSVHHKHGSKKMIGQMPKSPKIQLKHMGESREHYSSSSLKPFKVSEKTSFVSKSSTKIASLGEKHVKLGCRSGVSASVEGFGKLKKPCLRDSFSAIHGSTQSLRSSLPHFTTSKKLTRRPPSEVTIRKSPPVLRRNVNSRISNIFTAGSASTTPLMKTRASKTEVESSCQSTPTSSWYGSPASSIEEWPLETTSTAQRCTNRSKRSPYSSLNKSPLIDKENRHETSVNRRHRKDLKEDGNTDASRILKEVKPSGLRMPSPKLGYFDRETMLRLATIVDTKQEVHTRCTELQSPPRTRPRPEIRNDKNGGSPVCVASTKGNRSSTVASYNRIVQCNQSMKTKKIISRYAELDDKENEVSFVDPQIEGLAMQVNSIRLNNRVN</sequence>
<evidence type="ECO:0000256" key="1">
    <source>
        <dbReference type="SAM" id="MobiDB-lite"/>
    </source>
</evidence>
<accession>A0A6J1K364</accession>
<feature type="compositionally biased region" description="Polar residues" evidence="1">
    <location>
        <begin position="392"/>
        <end position="409"/>
    </location>
</feature>
<dbReference type="RefSeq" id="XP_022993738.1">
    <property type="nucleotide sequence ID" value="XM_023137970.1"/>
</dbReference>
<dbReference type="InterPro" id="IPR045882">
    <property type="entry name" value="GPT1/2"/>
</dbReference>
<keyword evidence="2" id="KW-1185">Reference proteome</keyword>
<evidence type="ECO:0000313" key="2">
    <source>
        <dbReference type="Proteomes" id="UP000504608"/>
    </source>
</evidence>